<sequence length="89" mass="10318">MAHITIAPDWACEVLSPNTEECDREQKMPVYAREGVRWVWLLDPDARVLEIYSLTEGRGWRISAIYRDNALVRAEPFDAIELDLAVLWT</sequence>
<reference evidence="2 3" key="1">
    <citation type="submission" date="2014-02" db="EMBL/GenBank/DDBJ databases">
        <title>The small core and large imbalanced accessory genome model reveals a collaborative survival strategy of Sorangium cellulosum strains in nature.</title>
        <authorList>
            <person name="Han K."/>
            <person name="Peng R."/>
            <person name="Blom J."/>
            <person name="Li Y.-Z."/>
        </authorList>
    </citation>
    <scope>NUCLEOTIDE SEQUENCE [LARGE SCALE GENOMIC DNA]</scope>
    <source>
        <strain evidence="2 3">So0007-03</strain>
    </source>
</reference>
<proteinExistence type="predicted"/>
<dbReference type="PANTHER" id="PTHR34107:SF4">
    <property type="entry name" value="SLL1222 PROTEIN"/>
    <property type="match status" value="1"/>
</dbReference>
<dbReference type="Proteomes" id="UP000075502">
    <property type="component" value="Unassembled WGS sequence"/>
</dbReference>
<evidence type="ECO:0000313" key="2">
    <source>
        <dbReference type="EMBL" id="KYG02248.1"/>
    </source>
</evidence>
<comment type="caution">
    <text evidence="2">The sequence shown here is derived from an EMBL/GenBank/DDBJ whole genome shotgun (WGS) entry which is preliminary data.</text>
</comment>
<evidence type="ECO:0000313" key="3">
    <source>
        <dbReference type="Proteomes" id="UP000075502"/>
    </source>
</evidence>
<dbReference type="Pfam" id="PF05685">
    <property type="entry name" value="Uma2"/>
    <property type="match status" value="1"/>
</dbReference>
<feature type="domain" description="Putative restriction endonuclease" evidence="1">
    <location>
        <begin position="4"/>
        <end position="84"/>
    </location>
</feature>
<dbReference type="InterPro" id="IPR008538">
    <property type="entry name" value="Uma2"/>
</dbReference>
<accession>A0A150TCM8</accession>
<gene>
    <name evidence="2" type="ORF">BE21_05470</name>
</gene>
<dbReference type="PANTHER" id="PTHR34107">
    <property type="entry name" value="SLL0198 PROTEIN-RELATED"/>
    <property type="match status" value="1"/>
</dbReference>
<evidence type="ECO:0000259" key="1">
    <source>
        <dbReference type="Pfam" id="PF05685"/>
    </source>
</evidence>
<dbReference type="AlphaFoldDB" id="A0A150TCM8"/>
<dbReference type="InterPro" id="IPR012296">
    <property type="entry name" value="Nuclease_put_TT1808"/>
</dbReference>
<protein>
    <recommendedName>
        <fullName evidence="1">Putative restriction endonuclease domain-containing protein</fullName>
    </recommendedName>
</protein>
<dbReference type="CDD" id="cd06260">
    <property type="entry name" value="DUF820-like"/>
    <property type="match status" value="1"/>
</dbReference>
<dbReference type="Gene3D" id="3.90.1570.10">
    <property type="entry name" value="tt1808, chain A"/>
    <property type="match status" value="1"/>
</dbReference>
<dbReference type="EMBL" id="JEME01003136">
    <property type="protein sequence ID" value="KYG02248.1"/>
    <property type="molecule type" value="Genomic_DNA"/>
</dbReference>
<dbReference type="InterPro" id="IPR011335">
    <property type="entry name" value="Restrct_endonuc-II-like"/>
</dbReference>
<organism evidence="2 3">
    <name type="scientific">Sorangium cellulosum</name>
    <name type="common">Polyangium cellulosum</name>
    <dbReference type="NCBI Taxonomy" id="56"/>
    <lineage>
        <taxon>Bacteria</taxon>
        <taxon>Pseudomonadati</taxon>
        <taxon>Myxococcota</taxon>
        <taxon>Polyangia</taxon>
        <taxon>Polyangiales</taxon>
        <taxon>Polyangiaceae</taxon>
        <taxon>Sorangium</taxon>
    </lineage>
</organism>
<dbReference type="SUPFAM" id="SSF52980">
    <property type="entry name" value="Restriction endonuclease-like"/>
    <property type="match status" value="1"/>
</dbReference>
<name>A0A150TCM8_SORCE</name>